<organism evidence="3 4">
    <name type="scientific">Molossus molossus</name>
    <name type="common">Pallas' mastiff bat</name>
    <name type="synonym">Vespertilio molossus</name>
    <dbReference type="NCBI Taxonomy" id="27622"/>
    <lineage>
        <taxon>Eukaryota</taxon>
        <taxon>Metazoa</taxon>
        <taxon>Chordata</taxon>
        <taxon>Craniata</taxon>
        <taxon>Vertebrata</taxon>
        <taxon>Euteleostomi</taxon>
        <taxon>Mammalia</taxon>
        <taxon>Eutheria</taxon>
        <taxon>Laurasiatheria</taxon>
        <taxon>Chiroptera</taxon>
        <taxon>Yangochiroptera</taxon>
        <taxon>Molossidae</taxon>
        <taxon>Molossus</taxon>
    </lineage>
</organism>
<protein>
    <submittedName>
        <fullName evidence="3">Secreted and transmembrane 1</fullName>
    </submittedName>
</protein>
<dbReference type="GO" id="GO:0005125">
    <property type="term" value="F:cytokine activity"/>
    <property type="evidence" value="ECO:0007669"/>
    <property type="project" value="InterPro"/>
</dbReference>
<feature type="transmembrane region" description="Helical" evidence="1">
    <location>
        <begin position="141"/>
        <end position="160"/>
    </location>
</feature>
<dbReference type="GO" id="GO:0006955">
    <property type="term" value="P:immune response"/>
    <property type="evidence" value="ECO:0007669"/>
    <property type="project" value="InterPro"/>
</dbReference>
<evidence type="ECO:0000256" key="1">
    <source>
        <dbReference type="SAM" id="Phobius"/>
    </source>
</evidence>
<dbReference type="PANTHER" id="PTHR15123">
    <property type="entry name" value="SECRETED AND TRANSMEMBRANE PROTEIN 1"/>
    <property type="match status" value="1"/>
</dbReference>
<keyword evidence="4" id="KW-1185">Reference proteome</keyword>
<dbReference type="InterPro" id="IPR033231">
    <property type="entry name" value="SECTM1"/>
</dbReference>
<evidence type="ECO:0000313" key="3">
    <source>
        <dbReference type="EMBL" id="KAF6417083.1"/>
    </source>
</evidence>
<dbReference type="PANTHER" id="PTHR15123:SF5">
    <property type="entry name" value="SECRETED AND TRANSMEMBRANE PROTEIN 1"/>
    <property type="match status" value="1"/>
</dbReference>
<feature type="signal peptide" evidence="2">
    <location>
        <begin position="1"/>
        <end position="24"/>
    </location>
</feature>
<dbReference type="GO" id="GO:0016020">
    <property type="term" value="C:membrane"/>
    <property type="evidence" value="ECO:0007669"/>
    <property type="project" value="TreeGrafter"/>
</dbReference>
<keyword evidence="1" id="KW-1133">Transmembrane helix</keyword>
<proteinExistence type="predicted"/>
<dbReference type="AlphaFoldDB" id="A0A7J8D1T3"/>
<keyword evidence="2" id="KW-0732">Signal</keyword>
<keyword evidence="1" id="KW-0472">Membrane</keyword>
<dbReference type="EMBL" id="JACASF010000019">
    <property type="protein sequence ID" value="KAF6417083.1"/>
    <property type="molecule type" value="Genomic_DNA"/>
</dbReference>
<dbReference type="Proteomes" id="UP000550707">
    <property type="component" value="Unassembled WGS sequence"/>
</dbReference>
<reference evidence="3 4" key="1">
    <citation type="journal article" date="2020" name="Nature">
        <title>Six reference-quality genomes reveal evolution of bat adaptations.</title>
        <authorList>
            <person name="Jebb D."/>
            <person name="Huang Z."/>
            <person name="Pippel M."/>
            <person name="Hughes G.M."/>
            <person name="Lavrichenko K."/>
            <person name="Devanna P."/>
            <person name="Winkler S."/>
            <person name="Jermiin L.S."/>
            <person name="Skirmuntt E.C."/>
            <person name="Katzourakis A."/>
            <person name="Burkitt-Gray L."/>
            <person name="Ray D.A."/>
            <person name="Sullivan K.A.M."/>
            <person name="Roscito J.G."/>
            <person name="Kirilenko B.M."/>
            <person name="Davalos L.M."/>
            <person name="Corthals A.P."/>
            <person name="Power M.L."/>
            <person name="Jones G."/>
            <person name="Ransome R.D."/>
            <person name="Dechmann D.K.N."/>
            <person name="Locatelli A.G."/>
            <person name="Puechmaille S.J."/>
            <person name="Fedrigo O."/>
            <person name="Jarvis E.D."/>
            <person name="Hiller M."/>
            <person name="Vernes S.C."/>
            <person name="Myers E.W."/>
            <person name="Teeling E.C."/>
        </authorList>
    </citation>
    <scope>NUCLEOTIDE SEQUENCE [LARGE SCALE GENOMIC DNA]</scope>
    <source>
        <strain evidence="3">MMolMol1</strain>
        <tissue evidence="3">Muscle</tissue>
    </source>
</reference>
<accession>A0A7J8D1T3</accession>
<keyword evidence="1 3" id="KW-0812">Transmembrane</keyword>
<name>A0A7J8D1T3_MOLMO</name>
<sequence>MLAPASSLPVPMVLWTLLMAVSLGAETDLWDNPICTKNVSVTRGERAVMTCTISNPFHNVTICRRDHSGQHCQLIFEEVTPRCTSQDGWHLWVQGHTAQLVTEEARDAQAGCYHWIIVGLQISFEATTLHLSEPPEPHSTASRVFAILCVLVLGGVLAWCRSRRNPRPRFIHLSSRSSPSSVSWCWEAYWPGAEVAVSPDLPAPMCRL</sequence>
<feature type="chain" id="PRO_5029479102" evidence="2">
    <location>
        <begin position="25"/>
        <end position="208"/>
    </location>
</feature>
<evidence type="ECO:0000313" key="4">
    <source>
        <dbReference type="Proteomes" id="UP000550707"/>
    </source>
</evidence>
<comment type="caution">
    <text evidence="3">The sequence shown here is derived from an EMBL/GenBank/DDBJ whole genome shotgun (WGS) entry which is preliminary data.</text>
</comment>
<gene>
    <name evidence="3" type="ORF">HJG59_016247</name>
</gene>
<evidence type="ECO:0000256" key="2">
    <source>
        <dbReference type="SAM" id="SignalP"/>
    </source>
</evidence>